<proteinExistence type="predicted"/>
<evidence type="ECO:0000313" key="1">
    <source>
        <dbReference type="EMBL" id="SMO93985.1"/>
    </source>
</evidence>
<accession>A0A521FCU3</accession>
<name>A0A521FCU3_9RHOB</name>
<reference evidence="1 2" key="1">
    <citation type="submission" date="2017-05" db="EMBL/GenBank/DDBJ databases">
        <authorList>
            <person name="Varghese N."/>
            <person name="Submissions S."/>
        </authorList>
    </citation>
    <scope>NUCLEOTIDE SEQUENCE [LARGE SCALE GENOMIC DNA]</scope>
    <source>
        <strain evidence="1 2">DSM 100094</strain>
    </source>
</reference>
<gene>
    <name evidence="1" type="ORF">SAMN06265221_12056</name>
</gene>
<dbReference type="OrthoDB" id="7779227at2"/>
<dbReference type="EMBL" id="FXTK01000020">
    <property type="protein sequence ID" value="SMO93985.1"/>
    <property type="molecule type" value="Genomic_DNA"/>
</dbReference>
<keyword evidence="2" id="KW-1185">Reference proteome</keyword>
<protein>
    <submittedName>
        <fullName evidence="1">Uncharacterized protein</fullName>
    </submittedName>
</protein>
<evidence type="ECO:0000313" key="2">
    <source>
        <dbReference type="Proteomes" id="UP000319014"/>
    </source>
</evidence>
<dbReference type="Proteomes" id="UP000319014">
    <property type="component" value="Unassembled WGS sequence"/>
</dbReference>
<dbReference type="AlphaFoldDB" id="A0A521FCU3"/>
<sequence>MIRFAIGILAVFAVSGCNEVEGTSAVHELALVQKMPQQDAAAHVPRCRLGQEDCVQVHQITGDACLHLAAERLSAGDAGPYADCATARFAALNTQGQSGFLLRGLEARRLQRESRTELAASRRENDLLAAQAARINTRQAGFYAASATDWRNSFVADAPCADLQQAAESAWAAATADIQEAIDNRQAAAAMSARLNGLLKNRGCQS</sequence>
<organism evidence="1 2">
    <name type="scientific">Paracoccus laeviglucosivorans</name>
    <dbReference type="NCBI Taxonomy" id="1197861"/>
    <lineage>
        <taxon>Bacteria</taxon>
        <taxon>Pseudomonadati</taxon>
        <taxon>Pseudomonadota</taxon>
        <taxon>Alphaproteobacteria</taxon>
        <taxon>Rhodobacterales</taxon>
        <taxon>Paracoccaceae</taxon>
        <taxon>Paracoccus</taxon>
    </lineage>
</organism>
<dbReference type="RefSeq" id="WP_142664452.1">
    <property type="nucleotide sequence ID" value="NZ_FXTK01000020.1"/>
</dbReference>
<dbReference type="PROSITE" id="PS51257">
    <property type="entry name" value="PROKAR_LIPOPROTEIN"/>
    <property type="match status" value="1"/>
</dbReference>